<dbReference type="Proteomes" id="UP000201461">
    <property type="component" value="Segment"/>
</dbReference>
<dbReference type="OrthoDB" id="19387at10239"/>
<organism evidence="1 2">
    <name type="scientific">Vibrio phage nt-1</name>
    <dbReference type="NCBI Taxonomy" id="115992"/>
    <lineage>
        <taxon>Viruses</taxon>
        <taxon>Duplodnaviria</taxon>
        <taxon>Heunggongvirae</taxon>
        <taxon>Uroviricota</taxon>
        <taxon>Caudoviricetes</taxon>
        <taxon>Pantevenvirales</taxon>
        <taxon>Straboviridae</taxon>
        <taxon>Mylasvirus</taxon>
        <taxon>Mylasvirus persius</taxon>
    </lineage>
</organism>
<evidence type="ECO:0000313" key="2">
    <source>
        <dbReference type="Proteomes" id="UP000201461"/>
    </source>
</evidence>
<dbReference type="EMBL" id="HQ317393">
    <property type="protein sequence ID" value="AGN30242.2"/>
    <property type="molecule type" value="Genomic_DNA"/>
</dbReference>
<keyword evidence="2" id="KW-1185">Reference proteome</keyword>
<evidence type="ECO:0000313" key="1">
    <source>
        <dbReference type="EMBL" id="AGN30242.2"/>
    </source>
</evidence>
<sequence>MDREMIDLKSLIKNVKQARDHPELDLCRCSVCHTDFKVSECIHDYGHHDGWEMPAYTEIQCPDCDEGCIEDFWSSDKAVLEYGEYLQENDPERFDEYKTYYPDVYGEKNV</sequence>
<proteinExistence type="predicted"/>
<dbReference type="RefSeq" id="YP_008125391.2">
    <property type="nucleotide sequence ID" value="NC_021529.2"/>
</dbReference>
<accession>R9TJH1</accession>
<gene>
    <name evidence="1" type="ORF">VPFG_00243</name>
</gene>
<name>R9TJH1_9CAUD</name>
<reference evidence="1 2" key="1">
    <citation type="journal article" date="2014" name="Genome Biol. Evol.">
        <title>Composite Conserved Promoter-Terminator Motifs (PeSLs) that Mediate Modular Shuffling in the Diverse T4-Like Myoviruses.</title>
        <authorList>
            <person name="Comeau A.M."/>
            <person name="Arbiol C."/>
            <person name="Krisch H.M."/>
        </authorList>
    </citation>
    <scope>NUCLEOTIDE SEQUENCE [LARGE SCALE GENOMIC DNA]</scope>
</reference>
<dbReference type="KEGG" id="vg:15926696"/>
<dbReference type="GeneID" id="15926696"/>
<protein>
    <submittedName>
        <fullName evidence="1">Uncharacterized protein</fullName>
    </submittedName>
</protein>